<dbReference type="Proteomes" id="UP000250369">
    <property type="component" value="Unassembled WGS sequence"/>
</dbReference>
<evidence type="ECO:0000259" key="2">
    <source>
        <dbReference type="Pfam" id="PF13304"/>
    </source>
</evidence>
<feature type="domain" description="ATPase AAA-type core" evidence="2">
    <location>
        <begin position="467"/>
        <end position="554"/>
    </location>
</feature>
<dbReference type="Pfam" id="PF13304">
    <property type="entry name" value="AAA_21"/>
    <property type="match status" value="1"/>
</dbReference>
<evidence type="ECO:0000313" key="3">
    <source>
        <dbReference type="EMBL" id="RAV08727.1"/>
    </source>
</evidence>
<dbReference type="GO" id="GO:0016887">
    <property type="term" value="F:ATP hydrolysis activity"/>
    <property type="evidence" value="ECO:0007669"/>
    <property type="project" value="InterPro"/>
</dbReference>
<keyword evidence="1" id="KW-0175">Coiled coil</keyword>
<name>A0A329LVJ3_9BACL</name>
<reference evidence="3 4" key="1">
    <citation type="journal article" date="2009" name="Int. J. Syst. Evol. Microbiol.">
        <title>Paenibacillus contaminans sp. nov., isolated from a contaminated laboratory plate.</title>
        <authorList>
            <person name="Chou J.H."/>
            <person name="Lee J.H."/>
            <person name="Lin M.C."/>
            <person name="Chang P.S."/>
            <person name="Arun A.B."/>
            <person name="Young C.C."/>
            <person name="Chen W.M."/>
        </authorList>
    </citation>
    <scope>NUCLEOTIDE SEQUENCE [LARGE SCALE GENOMIC DNA]</scope>
    <source>
        <strain evidence="3 4">CKOBP-6</strain>
    </source>
</reference>
<proteinExistence type="predicted"/>
<feature type="coiled-coil region" evidence="1">
    <location>
        <begin position="658"/>
        <end position="685"/>
    </location>
</feature>
<keyword evidence="4" id="KW-1185">Reference proteome</keyword>
<dbReference type="SUPFAM" id="SSF52540">
    <property type="entry name" value="P-loop containing nucleoside triphosphate hydrolases"/>
    <property type="match status" value="1"/>
</dbReference>
<comment type="caution">
    <text evidence="3">The sequence shown here is derived from an EMBL/GenBank/DDBJ whole genome shotgun (WGS) entry which is preliminary data.</text>
</comment>
<dbReference type="GO" id="GO:0000731">
    <property type="term" value="P:DNA synthesis involved in DNA repair"/>
    <property type="evidence" value="ECO:0007669"/>
    <property type="project" value="TreeGrafter"/>
</dbReference>
<evidence type="ECO:0000256" key="1">
    <source>
        <dbReference type="SAM" id="Coils"/>
    </source>
</evidence>
<dbReference type="AlphaFoldDB" id="A0A329LVJ3"/>
<dbReference type="Gene3D" id="3.40.50.300">
    <property type="entry name" value="P-loop containing nucleotide triphosphate hydrolases"/>
    <property type="match status" value="2"/>
</dbReference>
<sequence length="691" mass="80770">MHFSGKIANEIREIDCLPTYSNCQPTFYVLYYCYLSSKECPPKELKNIHPTLAYLYIHEIGRCFRQQQFTFTNDFSINYNHLHRKLSLTKNRTNPYAGLWGGHISNINLIVGKNGSGKSTVLDLLGMKQYQRNHFFEHAQWFAIYHLEDDTFVIEGRNPGLLENVARALPEGVADYSVRISFSYERQQITVHGNTAGEFHDDRRTAENERLIYLYQLKAPTRSWLRQVKDIGAQDTFTGYQRVYLDNTLFAGIYKFMSAEYKKLENVFTIDRAVCEFRRRDKIFPDFTTEEDKLEMLGFRFYQGKGNVLFFESDKVPILPKRKRNPSPWSLKDKFIISYLEAAVMDLWINSLLSDLSKEEKQEYIARIHEIAYDTDDYSTRIKYLFNLLDLLGEWLLPKLQEKEGINFDPNIYKAMKVAFEELEAIYYISGAEVVVRVSTGMDDAVHGLLLIYDRFINKYGLRRSLDVSFRYMSSGELEFIHSFVSVYGAIQVAVNHEQVDTILLLLDEPDASFHPEWSRRYIHYLTECIRLAELNEGIKFQVVIATHSPFIVSDVPKEHITCINVTQDLMRIVKKADFGLMGNFYDIVKNDFFLDSPVGEFAKGLFKRIMGRIKEWREYDGEEIELVRGLISAIDEPVIRSRLQERLEGRVAELAVRQKVFESQMELEDKIARMEKELAALKKRRERTLD</sequence>
<dbReference type="GO" id="GO:0005524">
    <property type="term" value="F:ATP binding"/>
    <property type="evidence" value="ECO:0007669"/>
    <property type="project" value="InterPro"/>
</dbReference>
<accession>A0A329LVJ3</accession>
<gene>
    <name evidence="3" type="ORF">DQG23_40650</name>
</gene>
<dbReference type="EMBL" id="QMFB01000056">
    <property type="protein sequence ID" value="RAV08727.1"/>
    <property type="molecule type" value="Genomic_DNA"/>
</dbReference>
<protein>
    <recommendedName>
        <fullName evidence="2">ATPase AAA-type core domain-containing protein</fullName>
    </recommendedName>
</protein>
<dbReference type="PANTHER" id="PTHR32182">
    <property type="entry name" value="DNA REPLICATION AND REPAIR PROTEIN RECF"/>
    <property type="match status" value="1"/>
</dbReference>
<organism evidence="3 4">
    <name type="scientific">Paenibacillus contaminans</name>
    <dbReference type="NCBI Taxonomy" id="450362"/>
    <lineage>
        <taxon>Bacteria</taxon>
        <taxon>Bacillati</taxon>
        <taxon>Bacillota</taxon>
        <taxon>Bacilli</taxon>
        <taxon>Bacillales</taxon>
        <taxon>Paenibacillaceae</taxon>
        <taxon>Paenibacillus</taxon>
    </lineage>
</organism>
<dbReference type="GO" id="GO:0006302">
    <property type="term" value="P:double-strand break repair"/>
    <property type="evidence" value="ECO:0007669"/>
    <property type="project" value="TreeGrafter"/>
</dbReference>
<dbReference type="InterPro" id="IPR003959">
    <property type="entry name" value="ATPase_AAA_core"/>
</dbReference>
<dbReference type="InterPro" id="IPR027417">
    <property type="entry name" value="P-loop_NTPase"/>
</dbReference>
<evidence type="ECO:0000313" key="4">
    <source>
        <dbReference type="Proteomes" id="UP000250369"/>
    </source>
</evidence>
<dbReference type="PANTHER" id="PTHR32182:SF22">
    <property type="entry name" value="ATP-DEPENDENT ENDONUCLEASE, OLD FAMILY-RELATED"/>
    <property type="match status" value="1"/>
</dbReference>